<proteinExistence type="predicted"/>
<feature type="region of interest" description="Disordered" evidence="1">
    <location>
        <begin position="260"/>
        <end position="283"/>
    </location>
</feature>
<evidence type="ECO:0000313" key="3">
    <source>
        <dbReference type="Proteomes" id="UP000054632"/>
    </source>
</evidence>
<gene>
    <name evidence="2" type="ORF">T4A_8589</name>
</gene>
<dbReference type="Proteomes" id="UP000054632">
    <property type="component" value="Unassembled WGS sequence"/>
</dbReference>
<dbReference type="AlphaFoldDB" id="A0A0V1EJP1"/>
<evidence type="ECO:0000313" key="2">
    <source>
        <dbReference type="EMBL" id="KRY73777.1"/>
    </source>
</evidence>
<sequence length="437" mass="49307">MRKEPNKPVATLLSRVANVNEKNTIRSVITSMELVAEMLKWLAHTWNQRTRRTFYQLLSGTGFALCLSAMKPRFHVVKDVRRTVDKACTVAQEDASEVIGLEKFLNMLDMSELAISVLKNECEKFESRSMGQMGSLKCVLSGDVVPCVIERPQGYVNIPMTTAQYCERIIPTNSRRKLKKMCGTACTSNAEEPAKRNGITEEQPYENYIHRHDFWKSGRSNSTASYCKHQKNPGATCAVKKSTAKWMEYEYNRLYLNGENSGSKSRRTRCHGRRQEPNSGLCNNNGLGRAFPRVRKTAITQHQRCVQLIASGIAAAECAPAICYAARAEYDMCFRVGAWFLTLYQYGVNPGSKSRRTRRHCRRQEPNRRPYCGKQQQVVLHALYYQGCLLKAAEKGNSARSTESSAKTLQPLASVQNTVCPVLTIPGVLPRSIMFSF</sequence>
<organism evidence="2 3">
    <name type="scientific">Trichinella pseudospiralis</name>
    <name type="common">Parasitic roundworm</name>
    <dbReference type="NCBI Taxonomy" id="6337"/>
    <lineage>
        <taxon>Eukaryota</taxon>
        <taxon>Metazoa</taxon>
        <taxon>Ecdysozoa</taxon>
        <taxon>Nematoda</taxon>
        <taxon>Enoplea</taxon>
        <taxon>Dorylaimia</taxon>
        <taxon>Trichinellida</taxon>
        <taxon>Trichinellidae</taxon>
        <taxon>Trichinella</taxon>
    </lineage>
</organism>
<evidence type="ECO:0000256" key="1">
    <source>
        <dbReference type="SAM" id="MobiDB-lite"/>
    </source>
</evidence>
<protein>
    <submittedName>
        <fullName evidence="2">Uncharacterized protein</fullName>
    </submittedName>
</protein>
<reference evidence="2 3" key="1">
    <citation type="submission" date="2015-01" db="EMBL/GenBank/DDBJ databases">
        <title>Evolution of Trichinella species and genotypes.</title>
        <authorList>
            <person name="Korhonen P.K."/>
            <person name="Edoardo P."/>
            <person name="Giuseppe L.R."/>
            <person name="Gasser R.B."/>
        </authorList>
    </citation>
    <scope>NUCLEOTIDE SEQUENCE [LARGE SCALE GENOMIC DNA]</scope>
    <source>
        <strain evidence="2">ISS13</strain>
    </source>
</reference>
<accession>A0A0V1EJP1</accession>
<name>A0A0V1EJP1_TRIPS</name>
<comment type="caution">
    <text evidence="2">The sequence shown here is derived from an EMBL/GenBank/DDBJ whole genome shotgun (WGS) entry which is preliminary data.</text>
</comment>
<dbReference type="EMBL" id="JYDR01000031">
    <property type="protein sequence ID" value="KRY73777.1"/>
    <property type="molecule type" value="Genomic_DNA"/>
</dbReference>